<evidence type="ECO:0000256" key="2">
    <source>
        <dbReference type="ARBA" id="ARBA00022692"/>
    </source>
</evidence>
<keyword evidence="3 6" id="KW-1133">Transmembrane helix</keyword>
<protein>
    <recommendedName>
        <fullName evidence="11">G protein-coupled receptor 89</fullName>
    </recommendedName>
</protein>
<evidence type="ECO:0000313" key="10">
    <source>
        <dbReference type="Proteomes" id="UP000053477"/>
    </source>
</evidence>
<dbReference type="Proteomes" id="UP000053477">
    <property type="component" value="Unassembled WGS sequence"/>
</dbReference>
<dbReference type="Pfam" id="PF12537">
    <property type="entry name" value="GPHR_N"/>
    <property type="match status" value="1"/>
</dbReference>
<evidence type="ECO:0000313" key="9">
    <source>
        <dbReference type="EMBL" id="KLO17781.1"/>
    </source>
</evidence>
<reference evidence="9 10" key="1">
    <citation type="submission" date="2015-04" db="EMBL/GenBank/DDBJ databases">
        <title>Complete genome sequence of Schizopora paradoxa KUC8140, a cosmopolitan wood degrader in East Asia.</title>
        <authorList>
            <consortium name="DOE Joint Genome Institute"/>
            <person name="Min B."/>
            <person name="Park H."/>
            <person name="Jang Y."/>
            <person name="Kim J.-J."/>
            <person name="Kim K.H."/>
            <person name="Pangilinan J."/>
            <person name="Lipzen A."/>
            <person name="Riley R."/>
            <person name="Grigoriev I.V."/>
            <person name="Spatafora J.W."/>
            <person name="Choi I.-G."/>
        </authorList>
    </citation>
    <scope>NUCLEOTIDE SEQUENCE [LARGE SCALE GENOMIC DNA]</scope>
    <source>
        <strain evidence="9 10">KUC8140</strain>
    </source>
</reference>
<gene>
    <name evidence="9" type="ORF">SCHPADRAFT_820833</name>
</gene>
<feature type="region of interest" description="Disordered" evidence="5">
    <location>
        <begin position="259"/>
        <end position="288"/>
    </location>
</feature>
<dbReference type="EMBL" id="KQ085901">
    <property type="protein sequence ID" value="KLO17781.1"/>
    <property type="molecule type" value="Genomic_DNA"/>
</dbReference>
<dbReference type="InterPro" id="IPR022535">
    <property type="entry name" value="Golgi_pH-regulator_cons_dom"/>
</dbReference>
<keyword evidence="2 6" id="KW-0812">Transmembrane</keyword>
<organism evidence="9 10">
    <name type="scientific">Schizopora paradoxa</name>
    <dbReference type="NCBI Taxonomy" id="27342"/>
    <lineage>
        <taxon>Eukaryota</taxon>
        <taxon>Fungi</taxon>
        <taxon>Dikarya</taxon>
        <taxon>Basidiomycota</taxon>
        <taxon>Agaricomycotina</taxon>
        <taxon>Agaricomycetes</taxon>
        <taxon>Hymenochaetales</taxon>
        <taxon>Schizoporaceae</taxon>
        <taxon>Schizopora</taxon>
    </lineage>
</organism>
<keyword evidence="10" id="KW-1185">Reference proteome</keyword>
<keyword evidence="4 6" id="KW-0472">Membrane</keyword>
<dbReference type="PANTHER" id="PTHR15948">
    <property type="entry name" value="G-PROTEIN COUPLED RECEPTOR 89-RELATED"/>
    <property type="match status" value="1"/>
</dbReference>
<comment type="subcellular location">
    <subcellularLocation>
        <location evidence="1">Membrane</location>
        <topology evidence="1">Multi-pass membrane protein</topology>
    </subcellularLocation>
</comment>
<evidence type="ECO:0000256" key="6">
    <source>
        <dbReference type="SAM" id="Phobius"/>
    </source>
</evidence>
<evidence type="ECO:0000256" key="3">
    <source>
        <dbReference type="ARBA" id="ARBA00022989"/>
    </source>
</evidence>
<sequence length="511" mass="57078">MIAQADAYLTFKRVLVIFSCRTYISRSLFRDLKTLAATSSDAEDDVEYIQLEGLPTPSTSQSPANDSAITAKKGPSSLHTKVAFWVFSFCFSDCCILFCIFLFQEIGMLSAPGRMLSWKVSLHLIVADLLFVIPLCSNLLLTYQSPVGKYPHYLVRHFVMNSRLLLFAFLPCVVYLYFFSMIPIPEGVLTTSPVEQTLLARIVVVGTFTIGLFSGLGAAVNMARFLPTFRDSRSTIPTASEIASAEEALARIRKDLTRREEQAKTRTEQSSGPSWMSRVLGNSDEDSSSIQREIDGLIALEYQMSRNVEELRQSRAEHDYSRSSQGRILHVIGVIFSIYCVFRTASSIFNVFAPFRTQSSEGRSYPDLVSHLLTYLFSLLPSVKMSPDHIAATSRQISLALVGAIILTSIRFVLRLVSRVLRLTSQSLGASLLLLILAQMMGTYLISTLVQLRTAFPPKPNASNEDQIQTNVLTLLPPYEMFGSAFDWPYLLSLSATGAYIWFDRKLNNTL</sequence>
<dbReference type="AlphaFoldDB" id="A0A0H2SL04"/>
<feature type="domain" description="Abscisic acid G-protein coupled receptor-like" evidence="7">
    <location>
        <begin position="320"/>
        <end position="506"/>
    </location>
</feature>
<evidence type="ECO:0008006" key="11">
    <source>
        <dbReference type="Google" id="ProtNLM"/>
    </source>
</evidence>
<feature type="transmembrane region" description="Helical" evidence="6">
    <location>
        <begin position="397"/>
        <end position="417"/>
    </location>
</feature>
<feature type="transmembrane region" description="Helical" evidence="6">
    <location>
        <begin position="328"/>
        <end position="348"/>
    </location>
</feature>
<accession>A0A0H2SL04</accession>
<evidence type="ECO:0000256" key="5">
    <source>
        <dbReference type="SAM" id="MobiDB-lite"/>
    </source>
</evidence>
<feature type="transmembrane region" description="Helical" evidence="6">
    <location>
        <begin position="429"/>
        <end position="450"/>
    </location>
</feature>
<dbReference type="InterPro" id="IPR015672">
    <property type="entry name" value="GPHR/GTG"/>
</dbReference>
<evidence type="ECO:0000259" key="7">
    <source>
        <dbReference type="Pfam" id="PF12430"/>
    </source>
</evidence>
<feature type="transmembrane region" description="Helical" evidence="6">
    <location>
        <begin position="82"/>
        <end position="103"/>
    </location>
</feature>
<dbReference type="Pfam" id="PF12430">
    <property type="entry name" value="ABA_GPCR"/>
    <property type="match status" value="1"/>
</dbReference>
<proteinExistence type="predicted"/>
<dbReference type="PANTHER" id="PTHR15948:SF0">
    <property type="entry name" value="GOLGI PH REGULATOR A-RELATED"/>
    <property type="match status" value="1"/>
</dbReference>
<dbReference type="InterPro" id="IPR025969">
    <property type="entry name" value="ABA_GPCR_dom"/>
</dbReference>
<feature type="transmembrane region" description="Helical" evidence="6">
    <location>
        <begin position="202"/>
        <end position="223"/>
    </location>
</feature>
<name>A0A0H2SL04_9AGAM</name>
<evidence type="ECO:0000256" key="4">
    <source>
        <dbReference type="ARBA" id="ARBA00023136"/>
    </source>
</evidence>
<dbReference type="GO" id="GO:0016020">
    <property type="term" value="C:membrane"/>
    <property type="evidence" value="ECO:0007669"/>
    <property type="project" value="UniProtKB-SubCell"/>
</dbReference>
<feature type="transmembrane region" description="Helical" evidence="6">
    <location>
        <begin position="164"/>
        <end position="182"/>
    </location>
</feature>
<evidence type="ECO:0000259" key="8">
    <source>
        <dbReference type="Pfam" id="PF12537"/>
    </source>
</evidence>
<dbReference type="OrthoDB" id="264392at2759"/>
<evidence type="ECO:0000256" key="1">
    <source>
        <dbReference type="ARBA" id="ARBA00004141"/>
    </source>
</evidence>
<dbReference type="InParanoid" id="A0A0H2SL04"/>
<feature type="domain" description="Golgi pH regulator conserved" evidence="8">
    <location>
        <begin position="197"/>
        <end position="262"/>
    </location>
</feature>
<feature type="transmembrane region" description="Helical" evidence="6">
    <location>
        <begin position="123"/>
        <end position="143"/>
    </location>
</feature>